<evidence type="ECO:0000256" key="3">
    <source>
        <dbReference type="PIRSR" id="PIRSR006241-50"/>
    </source>
</evidence>
<feature type="active site" description="Proton donor/acceptor" evidence="3">
    <location>
        <position position="240"/>
    </location>
</feature>
<proteinExistence type="inferred from homology"/>
<evidence type="ECO:0000256" key="1">
    <source>
        <dbReference type="ARBA" id="ARBA00023235"/>
    </source>
</evidence>
<dbReference type="Pfam" id="PF01261">
    <property type="entry name" value="AP_endonuc_2"/>
    <property type="match status" value="1"/>
</dbReference>
<sequence length="257" mass="28051">MPKFAANLSMLYNEVPFMERFDKAGAAGFKAVEFLYPYAFSAADIKAKLDSNGLALVLHNIPAGDWDGGERGIACLPDRVDEYRAGVAKAIEYAKALGVPQLNCLAGKAPAGADRKVLHDTFVANLKYTAAEFKKNGLKLLIEPINTYDIPGFFLSTTAQGIAILDEVGADNAFLQYDIYHAQRMEGELANTMQKHLARIGHMQLADNPGRNEPGTGEINYAFLFKFIDKIGYSGWIGCEYKPATTTDAGLGWLKSL</sequence>
<evidence type="ECO:0000256" key="2">
    <source>
        <dbReference type="PIRNR" id="PIRNR006241"/>
    </source>
</evidence>
<dbReference type="InterPro" id="IPR036237">
    <property type="entry name" value="Xyl_isomerase-like_sf"/>
</dbReference>
<dbReference type="GO" id="GO:0008903">
    <property type="term" value="F:hydroxypyruvate isomerase activity"/>
    <property type="evidence" value="ECO:0007669"/>
    <property type="project" value="UniProtKB-EC"/>
</dbReference>
<evidence type="ECO:0000313" key="5">
    <source>
        <dbReference type="EMBL" id="XCC58553.1"/>
    </source>
</evidence>
<dbReference type="InterPro" id="IPR050417">
    <property type="entry name" value="Sugar_Epim/Isomerase"/>
</dbReference>
<dbReference type="Gene3D" id="3.20.20.150">
    <property type="entry name" value="Divalent-metal-dependent TIM barrel enzymes"/>
    <property type="match status" value="1"/>
</dbReference>
<dbReference type="InterPro" id="IPR013022">
    <property type="entry name" value="Xyl_isomerase-like_TIM-brl"/>
</dbReference>
<dbReference type="InterPro" id="IPR053398">
    <property type="entry name" value="HPT_OtnI_isomerases"/>
</dbReference>
<dbReference type="AlphaFoldDB" id="A0AAU8A5R6"/>
<gene>
    <name evidence="5" type="primary">hyi</name>
    <name evidence="5" type="ORF">NKE59_04525</name>
</gene>
<evidence type="ECO:0000259" key="4">
    <source>
        <dbReference type="Pfam" id="PF01261"/>
    </source>
</evidence>
<name>A0AAU8A5R6_9BURK</name>
<dbReference type="RefSeq" id="WP_353439815.1">
    <property type="nucleotide sequence ID" value="NZ_CP099959.1"/>
</dbReference>
<dbReference type="EMBL" id="CP099959">
    <property type="protein sequence ID" value="XCC58553.1"/>
    <property type="molecule type" value="Genomic_DNA"/>
</dbReference>
<dbReference type="FunFam" id="3.20.20.150:FF:000007">
    <property type="entry name" value="Hydroxypyruvate isomerase"/>
    <property type="match status" value="1"/>
</dbReference>
<dbReference type="NCBIfam" id="NF043033">
    <property type="entry name" value="OxoTetrIsom"/>
    <property type="match status" value="1"/>
</dbReference>
<dbReference type="PANTHER" id="PTHR43489:SF13">
    <property type="entry name" value="HYDROXYPYRUVATE ISOMERASE"/>
    <property type="match status" value="1"/>
</dbReference>
<dbReference type="SUPFAM" id="SSF51658">
    <property type="entry name" value="Xylose isomerase-like"/>
    <property type="match status" value="1"/>
</dbReference>
<organism evidence="5">
    <name type="scientific">Polynucleobacter sp. UK-FUSCHL-C3</name>
    <dbReference type="NCBI Taxonomy" id="2955208"/>
    <lineage>
        <taxon>Bacteria</taxon>
        <taxon>Pseudomonadati</taxon>
        <taxon>Pseudomonadota</taxon>
        <taxon>Betaproteobacteria</taxon>
        <taxon>Burkholderiales</taxon>
        <taxon>Burkholderiaceae</taxon>
        <taxon>Polynucleobacter</taxon>
    </lineage>
</organism>
<keyword evidence="1 2" id="KW-0413">Isomerase</keyword>
<reference evidence="5" key="1">
    <citation type="submission" date="2022-06" db="EMBL/GenBank/DDBJ databases">
        <title>New Polynucleobacter species.</title>
        <authorList>
            <person name="Hahn M.W."/>
        </authorList>
    </citation>
    <scope>NUCLEOTIDE SEQUENCE</scope>
    <source>
        <strain evidence="5">UK-FUSCHL-C3</strain>
    </source>
</reference>
<dbReference type="NCBIfam" id="TIGR03234">
    <property type="entry name" value="OH-pyruv-isom"/>
    <property type="match status" value="1"/>
</dbReference>
<comment type="similarity">
    <text evidence="2">Belongs to the hyi family.</text>
</comment>
<dbReference type="PANTHER" id="PTHR43489">
    <property type="entry name" value="ISOMERASE"/>
    <property type="match status" value="1"/>
</dbReference>
<protein>
    <submittedName>
        <fullName evidence="5">Hydroxypyruvate isomerase</fullName>
        <ecNumber evidence="5">5.3.1.22</ecNumber>
    </submittedName>
</protein>
<feature type="domain" description="Xylose isomerase-like TIM barrel" evidence="4">
    <location>
        <begin position="21"/>
        <end position="256"/>
    </location>
</feature>
<dbReference type="EC" id="5.3.1.22" evidence="5"/>
<dbReference type="InterPro" id="IPR017643">
    <property type="entry name" value="Hydroxypyruvate_isomerase"/>
</dbReference>
<feature type="active site" description="Proton donor/acceptor" evidence="3">
    <location>
        <position position="143"/>
    </location>
</feature>
<accession>A0AAU8A5R6</accession>
<dbReference type="GO" id="GO:0046487">
    <property type="term" value="P:glyoxylate metabolic process"/>
    <property type="evidence" value="ECO:0007669"/>
    <property type="project" value="TreeGrafter"/>
</dbReference>
<dbReference type="InterPro" id="IPR026040">
    <property type="entry name" value="HyI-like"/>
</dbReference>
<dbReference type="PIRSF" id="PIRSF006241">
    <property type="entry name" value="HyI"/>
    <property type="match status" value="1"/>
</dbReference>